<feature type="region of interest" description="Disordered" evidence="1">
    <location>
        <begin position="25"/>
        <end position="91"/>
    </location>
</feature>
<sequence length="154" mass="17018">MCHFHSSYWNRDDRVAHFRGQWHVTAPPSPDDAARRRSASVRPAVTAEPAHLPKQRRPRTHLRRASAERANCDTSRTKTDDSAQVINRSPGIARCGGPERRCAAIRAVEFHSSGITLAAWRARGRLAVRRARARALPPAGWGSKGIDAAEIGET</sequence>
<dbReference type="Proteomes" id="UP000299102">
    <property type="component" value="Unassembled WGS sequence"/>
</dbReference>
<feature type="compositionally biased region" description="Basic and acidic residues" evidence="1">
    <location>
        <begin position="65"/>
        <end position="81"/>
    </location>
</feature>
<evidence type="ECO:0000256" key="1">
    <source>
        <dbReference type="SAM" id="MobiDB-lite"/>
    </source>
</evidence>
<reference evidence="2 3" key="1">
    <citation type="journal article" date="2019" name="Commun. Biol.">
        <title>The bagworm genome reveals a unique fibroin gene that provides high tensile strength.</title>
        <authorList>
            <person name="Kono N."/>
            <person name="Nakamura H."/>
            <person name="Ohtoshi R."/>
            <person name="Tomita M."/>
            <person name="Numata K."/>
            <person name="Arakawa K."/>
        </authorList>
    </citation>
    <scope>NUCLEOTIDE SEQUENCE [LARGE SCALE GENOMIC DNA]</scope>
</reference>
<name>A0A4C1ZPU6_EUMVA</name>
<organism evidence="2 3">
    <name type="scientific">Eumeta variegata</name>
    <name type="common">Bagworm moth</name>
    <name type="synonym">Eumeta japonica</name>
    <dbReference type="NCBI Taxonomy" id="151549"/>
    <lineage>
        <taxon>Eukaryota</taxon>
        <taxon>Metazoa</taxon>
        <taxon>Ecdysozoa</taxon>
        <taxon>Arthropoda</taxon>
        <taxon>Hexapoda</taxon>
        <taxon>Insecta</taxon>
        <taxon>Pterygota</taxon>
        <taxon>Neoptera</taxon>
        <taxon>Endopterygota</taxon>
        <taxon>Lepidoptera</taxon>
        <taxon>Glossata</taxon>
        <taxon>Ditrysia</taxon>
        <taxon>Tineoidea</taxon>
        <taxon>Psychidae</taxon>
        <taxon>Oiketicinae</taxon>
        <taxon>Eumeta</taxon>
    </lineage>
</organism>
<gene>
    <name evidence="2" type="ORF">EVAR_64349_1</name>
</gene>
<evidence type="ECO:0000313" key="2">
    <source>
        <dbReference type="EMBL" id="GBP88929.1"/>
    </source>
</evidence>
<keyword evidence="3" id="KW-1185">Reference proteome</keyword>
<protein>
    <submittedName>
        <fullName evidence="2">Uncharacterized protein</fullName>
    </submittedName>
</protein>
<proteinExistence type="predicted"/>
<dbReference type="AlphaFoldDB" id="A0A4C1ZPU6"/>
<accession>A0A4C1ZPU6</accession>
<dbReference type="EMBL" id="BGZK01001966">
    <property type="protein sequence ID" value="GBP88929.1"/>
    <property type="molecule type" value="Genomic_DNA"/>
</dbReference>
<comment type="caution">
    <text evidence="2">The sequence shown here is derived from an EMBL/GenBank/DDBJ whole genome shotgun (WGS) entry which is preliminary data.</text>
</comment>
<evidence type="ECO:0000313" key="3">
    <source>
        <dbReference type="Proteomes" id="UP000299102"/>
    </source>
</evidence>
<feature type="compositionally biased region" description="Basic residues" evidence="1">
    <location>
        <begin position="53"/>
        <end position="64"/>
    </location>
</feature>